<reference evidence="2" key="1">
    <citation type="journal article" date="2022" name="Mol. Ecol. Resour.">
        <title>The genomes of chicory, endive, great burdock and yacon provide insights into Asteraceae palaeo-polyploidization history and plant inulin production.</title>
        <authorList>
            <person name="Fan W."/>
            <person name="Wang S."/>
            <person name="Wang H."/>
            <person name="Wang A."/>
            <person name="Jiang F."/>
            <person name="Liu H."/>
            <person name="Zhao H."/>
            <person name="Xu D."/>
            <person name="Zhang Y."/>
        </authorList>
    </citation>
    <scope>NUCLEOTIDE SEQUENCE [LARGE SCALE GENOMIC DNA]</scope>
    <source>
        <strain evidence="2">cv. Yunnan</strain>
    </source>
</reference>
<protein>
    <submittedName>
        <fullName evidence="1">Uncharacterized protein</fullName>
    </submittedName>
</protein>
<evidence type="ECO:0000313" key="1">
    <source>
        <dbReference type="EMBL" id="KAI3814595.1"/>
    </source>
</evidence>
<organism evidence="1 2">
    <name type="scientific">Smallanthus sonchifolius</name>
    <dbReference type="NCBI Taxonomy" id="185202"/>
    <lineage>
        <taxon>Eukaryota</taxon>
        <taxon>Viridiplantae</taxon>
        <taxon>Streptophyta</taxon>
        <taxon>Embryophyta</taxon>
        <taxon>Tracheophyta</taxon>
        <taxon>Spermatophyta</taxon>
        <taxon>Magnoliopsida</taxon>
        <taxon>eudicotyledons</taxon>
        <taxon>Gunneridae</taxon>
        <taxon>Pentapetalae</taxon>
        <taxon>asterids</taxon>
        <taxon>campanulids</taxon>
        <taxon>Asterales</taxon>
        <taxon>Asteraceae</taxon>
        <taxon>Asteroideae</taxon>
        <taxon>Heliantheae alliance</taxon>
        <taxon>Millerieae</taxon>
        <taxon>Smallanthus</taxon>
    </lineage>
</organism>
<sequence length="122" mass="14270">MEDEIRSDLRKMGIRQSKFLVACQGEGQEYEHVSQFNLENQVYVEKGFENLRIEYRLMFKECKRFSNTEAKKLKKQFNKNAETSTTTTQELRAMSDTIVSQSQQARAEISRFGVALLQKHPN</sequence>
<proteinExistence type="predicted"/>
<dbReference type="Proteomes" id="UP001056120">
    <property type="component" value="Linkage Group LG05"/>
</dbReference>
<evidence type="ECO:0000313" key="2">
    <source>
        <dbReference type="Proteomes" id="UP001056120"/>
    </source>
</evidence>
<comment type="caution">
    <text evidence="1">The sequence shown here is derived from an EMBL/GenBank/DDBJ whole genome shotgun (WGS) entry which is preliminary data.</text>
</comment>
<name>A0ACB9J4U3_9ASTR</name>
<reference evidence="1 2" key="2">
    <citation type="journal article" date="2022" name="Mol. Ecol. Resour.">
        <title>The genomes of chicory, endive, great burdock and yacon provide insights into Asteraceae paleo-polyploidization history and plant inulin production.</title>
        <authorList>
            <person name="Fan W."/>
            <person name="Wang S."/>
            <person name="Wang H."/>
            <person name="Wang A."/>
            <person name="Jiang F."/>
            <person name="Liu H."/>
            <person name="Zhao H."/>
            <person name="Xu D."/>
            <person name="Zhang Y."/>
        </authorList>
    </citation>
    <scope>NUCLEOTIDE SEQUENCE [LARGE SCALE GENOMIC DNA]</scope>
    <source>
        <strain evidence="2">cv. Yunnan</strain>
        <tissue evidence="1">Leaves</tissue>
    </source>
</reference>
<keyword evidence="2" id="KW-1185">Reference proteome</keyword>
<dbReference type="EMBL" id="CM042022">
    <property type="protein sequence ID" value="KAI3814595.1"/>
    <property type="molecule type" value="Genomic_DNA"/>
</dbReference>
<gene>
    <name evidence="1" type="ORF">L1987_14235</name>
</gene>
<accession>A0ACB9J4U3</accession>